<dbReference type="Gene3D" id="2.40.128.630">
    <property type="match status" value="1"/>
</dbReference>
<keyword evidence="16" id="KW-0810">Translation regulation</keyword>
<dbReference type="GO" id="GO:0006986">
    <property type="term" value="P:response to unfolded protein"/>
    <property type="evidence" value="ECO:0007669"/>
    <property type="project" value="UniProtKB-KW"/>
</dbReference>
<keyword evidence="9" id="KW-0949">S-adenosyl-L-methionine</keyword>
<dbReference type="Pfam" id="PF13360">
    <property type="entry name" value="PQQ_2"/>
    <property type="match status" value="1"/>
</dbReference>
<keyword evidence="13" id="KW-0418">Kinase</keyword>
<evidence type="ECO:0000256" key="27">
    <source>
        <dbReference type="ARBA" id="ARBA00053180"/>
    </source>
</evidence>
<dbReference type="PROSITE" id="PS00108">
    <property type="entry name" value="PROTEIN_KINASE_ST"/>
    <property type="match status" value="1"/>
</dbReference>
<comment type="catalytic activity">
    <reaction evidence="25">
        <text>L-lysyl-[histone] + S-adenosyl-L-methionine = N(6)-methyl-L-lysyl-[histone] + S-adenosyl-L-homocysteine + H(+)</text>
        <dbReference type="Rhea" id="RHEA:10024"/>
        <dbReference type="Rhea" id="RHEA-COMP:9845"/>
        <dbReference type="Rhea" id="RHEA-COMP:9846"/>
        <dbReference type="ChEBI" id="CHEBI:15378"/>
        <dbReference type="ChEBI" id="CHEBI:29969"/>
        <dbReference type="ChEBI" id="CHEBI:57856"/>
        <dbReference type="ChEBI" id="CHEBI:59789"/>
        <dbReference type="ChEBI" id="CHEBI:61929"/>
    </reaction>
    <physiologicalReaction direction="left-to-right" evidence="25">
        <dbReference type="Rhea" id="RHEA:10025"/>
    </physiologicalReaction>
</comment>
<keyword evidence="11" id="KW-0732">Signal</keyword>
<evidence type="ECO:0000256" key="2">
    <source>
        <dbReference type="ARBA" id="ARBA00004123"/>
    </source>
</evidence>
<comment type="function">
    <text evidence="27">Methyltransferase that can methylate proteins and, to a lower extent, arsenic. Catalytic subunit of a heterodimer with TRMT112, which monomethylates 'Lys-12' of histone H4 (H4K12me1), a modification present at the promoters of numerous genes encoding cell cycle regulators. Catalytic subunit of a heterodimer with TRMT112, which catalyzes N5-methylation of Glu residue of proteins with a Gly-Gln-Xaa-Xaa-Xaa-Arg motif. Methylates ETF1 on 'Gln-185'; ETF1 needs to be complexed to ERF3 in its GTP-bound form to be efficiently methylated. May also play a role in the modulation of arsenic-induced toxicity by mediating the conversion of monomethylarsonous acid (3+) into the less toxic dimethylarsonic acid. It however only plays a limited role in arsenic metabolism compared with AS3MT.</text>
</comment>
<keyword evidence="15 35" id="KW-0067">ATP-binding</keyword>
<dbReference type="InterPro" id="IPR050339">
    <property type="entry name" value="CC_SR_Kinase"/>
</dbReference>
<evidence type="ECO:0000256" key="22">
    <source>
        <dbReference type="ARBA" id="ARBA00023242"/>
    </source>
</evidence>
<dbReference type="Gene3D" id="3.40.50.150">
    <property type="entry name" value="Vaccinia Virus protein VP39"/>
    <property type="match status" value="1"/>
</dbReference>
<evidence type="ECO:0000256" key="13">
    <source>
        <dbReference type="ARBA" id="ARBA00022777"/>
    </source>
</evidence>
<dbReference type="PROSITE" id="PS00107">
    <property type="entry name" value="PROTEIN_KINASE_ATP"/>
    <property type="match status" value="1"/>
</dbReference>
<dbReference type="GO" id="GO:0004694">
    <property type="term" value="F:eukaryotic translation initiation factor 2alpha kinase activity"/>
    <property type="evidence" value="ECO:0007669"/>
    <property type="project" value="TreeGrafter"/>
</dbReference>
<dbReference type="Gene3D" id="3.30.200.20">
    <property type="entry name" value="Phosphorylase Kinase, domain 1"/>
    <property type="match status" value="1"/>
</dbReference>
<dbReference type="FunFam" id="3.40.50.150:FF:000077">
    <property type="entry name" value="HemK methyltransferase family member 2"/>
    <property type="match status" value="1"/>
</dbReference>
<evidence type="ECO:0000256" key="8">
    <source>
        <dbReference type="ARBA" id="ARBA00022679"/>
    </source>
</evidence>
<dbReference type="PROSITE" id="PS50011">
    <property type="entry name" value="PROTEIN_KINASE_DOM"/>
    <property type="match status" value="1"/>
</dbReference>
<evidence type="ECO:0000256" key="3">
    <source>
        <dbReference type="ARBA" id="ARBA00006149"/>
    </source>
</evidence>
<evidence type="ECO:0000256" key="15">
    <source>
        <dbReference type="ARBA" id="ARBA00022840"/>
    </source>
</evidence>
<feature type="compositionally biased region" description="Acidic residues" evidence="36">
    <location>
        <begin position="604"/>
        <end position="617"/>
    </location>
</feature>
<evidence type="ECO:0000256" key="31">
    <source>
        <dbReference type="ARBA" id="ARBA00080992"/>
    </source>
</evidence>
<dbReference type="EC" id="2.7.11.1" evidence="4"/>
<dbReference type="InterPro" id="IPR011047">
    <property type="entry name" value="Quinoprotein_ADH-like_sf"/>
</dbReference>
<dbReference type="SMART" id="SM00220">
    <property type="entry name" value="S_TKc"/>
    <property type="match status" value="1"/>
</dbReference>
<evidence type="ECO:0000256" key="32">
    <source>
        <dbReference type="ARBA" id="ARBA00083337"/>
    </source>
</evidence>
<evidence type="ECO:0000256" key="25">
    <source>
        <dbReference type="ARBA" id="ARBA00048619"/>
    </source>
</evidence>
<keyword evidence="17" id="KW-1133">Transmembrane helix</keyword>
<comment type="catalytic activity">
    <reaction evidence="26">
        <text>methylarsonous acid + S-adenosyl-L-methionine = dimethylarsinate + S-adenosyl-L-homocysteine + 2 H(+)</text>
        <dbReference type="Rhea" id="RHEA:11684"/>
        <dbReference type="ChEBI" id="CHEBI:15378"/>
        <dbReference type="ChEBI" id="CHEBI:16223"/>
        <dbReference type="ChEBI" id="CHEBI:17826"/>
        <dbReference type="ChEBI" id="CHEBI:57856"/>
        <dbReference type="ChEBI" id="CHEBI:59789"/>
    </reaction>
</comment>
<dbReference type="InterPro" id="IPR000719">
    <property type="entry name" value="Prot_kinase_dom"/>
</dbReference>
<dbReference type="InterPro" id="IPR011009">
    <property type="entry name" value="Kinase-like_dom_sf"/>
</dbReference>
<feature type="binding site" evidence="35">
    <location>
        <position position="740"/>
    </location>
    <ligand>
        <name>ATP</name>
        <dbReference type="ChEBI" id="CHEBI:30616"/>
    </ligand>
</feature>
<evidence type="ECO:0000256" key="34">
    <source>
        <dbReference type="ARBA" id="ARBA00093667"/>
    </source>
</evidence>
<gene>
    <name evidence="38" type="ORF">GE061_007546</name>
</gene>
<dbReference type="InterPro" id="IPR002052">
    <property type="entry name" value="DNA_methylase_N6_adenine_CS"/>
</dbReference>
<evidence type="ECO:0000256" key="29">
    <source>
        <dbReference type="ARBA" id="ARBA00075330"/>
    </source>
</evidence>
<feature type="region of interest" description="Disordered" evidence="36">
    <location>
        <begin position="1138"/>
        <end position="1163"/>
    </location>
</feature>
<evidence type="ECO:0000256" key="26">
    <source>
        <dbReference type="ARBA" id="ARBA00050903"/>
    </source>
</evidence>
<keyword evidence="5" id="KW-0723">Serine/threonine-protein kinase</keyword>
<dbReference type="GO" id="GO:0005634">
    <property type="term" value="C:nucleus"/>
    <property type="evidence" value="ECO:0007669"/>
    <property type="project" value="UniProtKB-SubCell"/>
</dbReference>
<dbReference type="InterPro" id="IPR002372">
    <property type="entry name" value="PQQ_rpt_dom"/>
</dbReference>
<keyword evidence="6" id="KW-0597">Phosphoprotein</keyword>
<dbReference type="EMBL" id="WIXP02000015">
    <property type="protein sequence ID" value="KAF6199520.1"/>
    <property type="molecule type" value="Genomic_DNA"/>
</dbReference>
<dbReference type="AlphaFoldDB" id="A0A8S9WRH0"/>
<evidence type="ECO:0000256" key="21">
    <source>
        <dbReference type="ARBA" id="ARBA00023230"/>
    </source>
</evidence>
<dbReference type="GO" id="GO:0005524">
    <property type="term" value="F:ATP binding"/>
    <property type="evidence" value="ECO:0007669"/>
    <property type="project" value="UniProtKB-UniRule"/>
</dbReference>
<evidence type="ECO:0000256" key="19">
    <source>
        <dbReference type="ARBA" id="ARBA00023136"/>
    </source>
</evidence>
<dbReference type="InterPro" id="IPR008271">
    <property type="entry name" value="Ser/Thr_kinase_AS"/>
</dbReference>
<feature type="compositionally biased region" description="Acidic residues" evidence="36">
    <location>
        <begin position="894"/>
        <end position="910"/>
    </location>
</feature>
<evidence type="ECO:0000256" key="18">
    <source>
        <dbReference type="ARBA" id="ARBA00023016"/>
    </source>
</evidence>
<dbReference type="FunFam" id="1.10.510.10:FF:000251">
    <property type="entry name" value="eukaryotic translation initiation factor 2-alpha kinase 3"/>
    <property type="match status" value="1"/>
</dbReference>
<keyword evidence="8" id="KW-0808">Transferase</keyword>
<feature type="compositionally biased region" description="Low complexity" evidence="36">
    <location>
        <begin position="675"/>
        <end position="693"/>
    </location>
</feature>
<feature type="compositionally biased region" description="Polar residues" evidence="36">
    <location>
        <begin position="877"/>
        <end position="891"/>
    </location>
</feature>
<comment type="similarity">
    <text evidence="23">Belongs to the protein kinase superfamily. Ser/Thr protein kinase family. GCN2 subfamily.</text>
</comment>
<keyword evidence="18" id="KW-0346">Stress response</keyword>
<evidence type="ECO:0000256" key="10">
    <source>
        <dbReference type="ARBA" id="ARBA00022692"/>
    </source>
</evidence>
<evidence type="ECO:0000256" key="30">
    <source>
        <dbReference type="ARBA" id="ARBA00076540"/>
    </source>
</evidence>
<evidence type="ECO:0000256" key="23">
    <source>
        <dbReference type="ARBA" id="ARBA00037982"/>
    </source>
</evidence>
<feature type="region of interest" description="Disordered" evidence="36">
    <location>
        <begin position="876"/>
        <end position="937"/>
    </location>
</feature>
<dbReference type="Proteomes" id="UP000466442">
    <property type="component" value="Unassembled WGS sequence"/>
</dbReference>
<keyword evidence="21" id="KW-0834">Unfolded protein response</keyword>
<evidence type="ECO:0000256" key="28">
    <source>
        <dbReference type="ARBA" id="ARBA00062344"/>
    </source>
</evidence>
<evidence type="ECO:0000256" key="20">
    <source>
        <dbReference type="ARBA" id="ARBA00023180"/>
    </source>
</evidence>
<evidence type="ECO:0000256" key="7">
    <source>
        <dbReference type="ARBA" id="ARBA00022603"/>
    </source>
</evidence>
<dbReference type="PROSITE" id="PS00092">
    <property type="entry name" value="N6_MTASE"/>
    <property type="match status" value="1"/>
</dbReference>
<evidence type="ECO:0000256" key="12">
    <source>
        <dbReference type="ARBA" id="ARBA00022741"/>
    </source>
</evidence>
<evidence type="ECO:0000313" key="39">
    <source>
        <dbReference type="Proteomes" id="UP000466442"/>
    </source>
</evidence>
<keyword evidence="20" id="KW-0325">Glycoprotein</keyword>
<dbReference type="SUPFAM" id="SSF50998">
    <property type="entry name" value="Quinoprotein alcohol dehydrogenase-like"/>
    <property type="match status" value="1"/>
</dbReference>
<comment type="caution">
    <text evidence="38">The sequence shown here is derived from an EMBL/GenBank/DDBJ whole genome shotgun (WGS) entry which is preliminary data.</text>
</comment>
<dbReference type="PANTHER" id="PTHR11042">
    <property type="entry name" value="EUKARYOTIC TRANSLATION INITIATION FACTOR 2-ALPHA KINASE EIF2-ALPHA KINASE -RELATED"/>
    <property type="match status" value="1"/>
</dbReference>
<evidence type="ECO:0000256" key="33">
    <source>
        <dbReference type="ARBA" id="ARBA00093624"/>
    </source>
</evidence>
<sequence length="1177" mass="130331">MEPTGSAECTPHALYSGEVELVEVYEPSEDTFLLLDALEADLPILESLKPALVLEIGPGSGVVVTALSLALRDTSFCMAVDINHFACTTTSQTAAKNSSRVDVLCGDLVNSMRLRNSIDLLVFNPPYVPSNEGEETELIDKAWAGSDLGRFTTDKLFPLLPRLLSSNSIGYIVVIEENKPEEMASSLRTLGFTCEFVAKRNVNGLVFVSTMDGKISALNLEDGGSQKWSIETGPGPMLSSSIHNLELSNNGQWVRMIPSLSGGLYKMNGKSVEAVPINAENLLKSSFRYSDDVIISGGMESRTYGVDSATGKLLYECSMASCDNQTTQGQRATPVGDVILIQRQTQTVRAIEPRDGTERWNFSVGQHELKLSPDPSASCHDTVASYDEIVLKVIVPDGLICALDSAGTVLWKHTFEYPVVSAWRVGRSGEIKGVDLFGGTRTPEEKIYLPESPVLYVGMHNKQLYIQESVRLRNKVLESVDRLRHHLITDGHLPSIPWRPIPAKTHILGIEGSAEPILRITGGDESADLESETTAISVLYASEYVNGKGFYLYSSEEKKLLTHEGPTPFQTDEKSNSARQEVPESPFIPSNVSEYVGDDGGTFIEDDSGGAPEEDKEETPVQVIIVSFWYWWKEVMLTSIFTAIVVNLIIQRRFISILYSGRLNERNSSSLEENTSAPSTLTTTTTSGGSMASVLAPAPSADFTSRYLTDFEPIRRLGRGGFGIVFQAKNKMDDCEYAVKRIPLPNREEALERMKREVKALAKLDHQNIVRYFNSWVEEPPPGWQETADNLWLRGKENVASSDVNIDLSGAVTPTSDVSSFAAVGTAAVRKRNVFKSFWDKASSAIHQSVSVDKDLVLPRTNDDASDSYIVFENSKSKTNSNTGKPSSKNLGDSSDDEGSDGEDVDEDHETDVTDVSKSNGNTRKHRRPVTLDLGSSDSFVPTPRLRKFLYIQMQLCQRDSLKDWLVSNPVRERPKLLNMFDQIVSAVDYVHCQGLIHRDLKPSNIFFSYDGQIKVGDFGLVTTMSEDEGVPEQRSPLFQNGLLGNCHTAHVGTHLYMSPEQLAGRQYDYKVDIFSLGVILFELLTSFSTEMERAKTLSLVRQLVFPDDFERHHPDEADLLKLMLCDDPDSRLTTIGVRSRPPLRRLSSNDSTPDDSSSDWHFTLPHRTRLRPSTSE</sequence>
<feature type="domain" description="Protein kinase" evidence="37">
    <location>
        <begin position="711"/>
        <end position="1144"/>
    </location>
</feature>
<evidence type="ECO:0000256" key="16">
    <source>
        <dbReference type="ARBA" id="ARBA00022845"/>
    </source>
</evidence>
<evidence type="ECO:0000256" key="9">
    <source>
        <dbReference type="ARBA" id="ARBA00022691"/>
    </source>
</evidence>
<protein>
    <recommendedName>
        <fullName evidence="33">Methyltransferase HEMK2</fullName>
        <ecNumber evidence="4">2.7.11.1</ecNumber>
    </recommendedName>
    <alternativeName>
        <fullName evidence="32">HemK methyltransferase family member 2</fullName>
    </alternativeName>
    <alternativeName>
        <fullName evidence="30">Lysine N-methyltransferase 9</fullName>
    </alternativeName>
    <alternativeName>
        <fullName evidence="29">Methylarsonite methyltransferase N6AMT1</fullName>
    </alternativeName>
    <alternativeName>
        <fullName evidence="34">Methyltransferase N6AMT1</fullName>
    </alternativeName>
    <alternativeName>
        <fullName evidence="24">PRKR-like endoplasmic reticulum kinase</fullName>
    </alternativeName>
    <alternativeName>
        <fullName evidence="31">Protein N(5)-glutamine methyltransferase</fullName>
    </alternativeName>
</protein>
<proteinExistence type="inferred from homology"/>
<evidence type="ECO:0000256" key="35">
    <source>
        <dbReference type="PROSITE-ProRule" id="PRU10141"/>
    </source>
</evidence>
<evidence type="ECO:0000256" key="5">
    <source>
        <dbReference type="ARBA" id="ARBA00022527"/>
    </source>
</evidence>
<evidence type="ECO:0000259" key="37">
    <source>
        <dbReference type="PROSITE" id="PS50011"/>
    </source>
</evidence>
<keyword evidence="12 35" id="KW-0547">Nucleotide-binding</keyword>
<keyword evidence="19" id="KW-0472">Membrane</keyword>
<evidence type="ECO:0000256" key="36">
    <source>
        <dbReference type="SAM" id="MobiDB-lite"/>
    </source>
</evidence>
<feature type="region of interest" description="Disordered" evidence="36">
    <location>
        <begin position="598"/>
        <end position="617"/>
    </location>
</feature>
<organism evidence="38 39">
    <name type="scientific">Apolygus lucorum</name>
    <name type="common">Small green plant bug</name>
    <name type="synonym">Lygocoris lucorum</name>
    <dbReference type="NCBI Taxonomy" id="248454"/>
    <lineage>
        <taxon>Eukaryota</taxon>
        <taxon>Metazoa</taxon>
        <taxon>Ecdysozoa</taxon>
        <taxon>Arthropoda</taxon>
        <taxon>Hexapoda</taxon>
        <taxon>Insecta</taxon>
        <taxon>Pterygota</taxon>
        <taxon>Neoptera</taxon>
        <taxon>Paraneoptera</taxon>
        <taxon>Hemiptera</taxon>
        <taxon>Heteroptera</taxon>
        <taxon>Panheteroptera</taxon>
        <taxon>Cimicomorpha</taxon>
        <taxon>Miridae</taxon>
        <taxon>Mirini</taxon>
        <taxon>Apolygus</taxon>
    </lineage>
</organism>
<evidence type="ECO:0000313" key="38">
    <source>
        <dbReference type="EMBL" id="KAF6199520.1"/>
    </source>
</evidence>
<dbReference type="GO" id="GO:0005789">
    <property type="term" value="C:endoplasmic reticulum membrane"/>
    <property type="evidence" value="ECO:0007669"/>
    <property type="project" value="UniProtKB-SubCell"/>
</dbReference>
<dbReference type="Pfam" id="PF05175">
    <property type="entry name" value="MTS"/>
    <property type="match status" value="1"/>
</dbReference>
<dbReference type="GO" id="GO:0032259">
    <property type="term" value="P:methylation"/>
    <property type="evidence" value="ECO:0007669"/>
    <property type="project" value="UniProtKB-KW"/>
</dbReference>
<dbReference type="Pfam" id="PF00069">
    <property type="entry name" value="Pkinase"/>
    <property type="match status" value="2"/>
</dbReference>
<dbReference type="GO" id="GO:0036009">
    <property type="term" value="F:protein-glutamine N-methyltransferase activity"/>
    <property type="evidence" value="ECO:0007669"/>
    <property type="project" value="UniProtKB-ARBA"/>
</dbReference>
<accession>A0A8S9WRH0</accession>
<keyword evidence="14" id="KW-0256">Endoplasmic reticulum</keyword>
<evidence type="ECO:0000256" key="6">
    <source>
        <dbReference type="ARBA" id="ARBA00022553"/>
    </source>
</evidence>
<evidence type="ECO:0000256" key="14">
    <source>
        <dbReference type="ARBA" id="ARBA00022824"/>
    </source>
</evidence>
<name>A0A8S9WRH0_APOLU</name>
<dbReference type="SUPFAM" id="SSF56112">
    <property type="entry name" value="Protein kinase-like (PK-like)"/>
    <property type="match status" value="1"/>
</dbReference>
<keyword evidence="22" id="KW-0539">Nucleus</keyword>
<evidence type="ECO:0000256" key="24">
    <source>
        <dbReference type="ARBA" id="ARBA00041500"/>
    </source>
</evidence>
<comment type="subunit">
    <text evidence="28">Heterodimer; heterodimerization with TRMT112 is required for S-adenosyl-L-methionine-binding.</text>
</comment>
<dbReference type="InterPro" id="IPR029063">
    <property type="entry name" value="SAM-dependent_MTases_sf"/>
</dbReference>
<evidence type="ECO:0000256" key="4">
    <source>
        <dbReference type="ARBA" id="ARBA00012513"/>
    </source>
</evidence>
<dbReference type="PANTHER" id="PTHR11042:SF91">
    <property type="entry name" value="EUKARYOTIC TRANSLATION INITIATION FACTOR 2-ALPHA KINASE"/>
    <property type="match status" value="1"/>
</dbReference>
<dbReference type="FunFam" id="3.30.200.20:FF:000193">
    <property type="entry name" value="Eukaryotic translation initiation factor 2-alpha kinase 3"/>
    <property type="match status" value="1"/>
</dbReference>
<evidence type="ECO:0000256" key="17">
    <source>
        <dbReference type="ARBA" id="ARBA00022989"/>
    </source>
</evidence>
<keyword evidence="10" id="KW-0812">Transmembrane</keyword>
<dbReference type="InterPro" id="IPR007848">
    <property type="entry name" value="Small_mtfrase_dom"/>
</dbReference>
<feature type="region of interest" description="Disordered" evidence="36">
    <location>
        <begin position="668"/>
        <end position="693"/>
    </location>
</feature>
<dbReference type="SUPFAM" id="SSF53335">
    <property type="entry name" value="S-adenosyl-L-methionine-dependent methyltransferases"/>
    <property type="match status" value="1"/>
</dbReference>
<keyword evidence="39" id="KW-1185">Reference proteome</keyword>
<reference evidence="38" key="1">
    <citation type="journal article" date="2021" name="Mol. Ecol. Resour.">
        <title>Apolygus lucorum genome provides insights into omnivorousness and mesophyll feeding.</title>
        <authorList>
            <person name="Liu Y."/>
            <person name="Liu H."/>
            <person name="Wang H."/>
            <person name="Huang T."/>
            <person name="Liu B."/>
            <person name="Yang B."/>
            <person name="Yin L."/>
            <person name="Li B."/>
            <person name="Zhang Y."/>
            <person name="Zhang S."/>
            <person name="Jiang F."/>
            <person name="Zhang X."/>
            <person name="Ren Y."/>
            <person name="Wang B."/>
            <person name="Wang S."/>
            <person name="Lu Y."/>
            <person name="Wu K."/>
            <person name="Fan W."/>
            <person name="Wang G."/>
        </authorList>
    </citation>
    <scope>NUCLEOTIDE SEQUENCE</scope>
    <source>
        <strain evidence="38">12Hb</strain>
    </source>
</reference>
<evidence type="ECO:0000256" key="11">
    <source>
        <dbReference type="ARBA" id="ARBA00022729"/>
    </source>
</evidence>
<feature type="region of interest" description="Disordered" evidence="36">
    <location>
        <begin position="563"/>
        <end position="592"/>
    </location>
</feature>
<comment type="subcellular location">
    <subcellularLocation>
        <location evidence="1">Endoplasmic reticulum membrane</location>
        <topology evidence="1">Single-pass type I membrane protein</topology>
    </subcellularLocation>
    <subcellularLocation>
        <location evidence="2">Nucleus</location>
    </subcellularLocation>
</comment>
<dbReference type="InterPro" id="IPR017441">
    <property type="entry name" value="Protein_kinase_ATP_BS"/>
</dbReference>
<dbReference type="Gene3D" id="1.10.510.10">
    <property type="entry name" value="Transferase(Phosphotransferase) domain 1"/>
    <property type="match status" value="1"/>
</dbReference>
<keyword evidence="7" id="KW-0489">Methyltransferase</keyword>
<evidence type="ECO:0000256" key="1">
    <source>
        <dbReference type="ARBA" id="ARBA00004115"/>
    </source>
</evidence>
<feature type="compositionally biased region" description="Low complexity" evidence="36">
    <location>
        <begin position="1139"/>
        <end position="1152"/>
    </location>
</feature>
<dbReference type="OrthoDB" id="341578at2759"/>
<comment type="similarity">
    <text evidence="3">Belongs to the eukaryotic/archaeal PrmC-related family.</text>
</comment>
<dbReference type="GO" id="GO:0003676">
    <property type="term" value="F:nucleic acid binding"/>
    <property type="evidence" value="ECO:0007669"/>
    <property type="project" value="InterPro"/>
</dbReference>